<comment type="caution">
    <text evidence="2">The sequence shown here is derived from an EMBL/GenBank/DDBJ whole genome shotgun (WGS) entry which is preliminary data.</text>
</comment>
<name>A0AA36MMQ7_9DINO</name>
<dbReference type="Proteomes" id="UP001178507">
    <property type="component" value="Unassembled WGS sequence"/>
</dbReference>
<evidence type="ECO:0000313" key="2">
    <source>
        <dbReference type="EMBL" id="CAJ1373258.1"/>
    </source>
</evidence>
<keyword evidence="3" id="KW-1185">Reference proteome</keyword>
<protein>
    <submittedName>
        <fullName evidence="2">Uncharacterized protein</fullName>
    </submittedName>
</protein>
<gene>
    <name evidence="2" type="ORF">EVOR1521_LOCUS3134</name>
</gene>
<sequence>MAPGIEAIWALRSGEKAGDGKKVLTLPSNALPKEPQLAQLLEARLRRLLVDAAADCSRPCVRQPLPPLEASQATRRSLPCRGLVLSGFGYTQERIHAVLEPVCEVRDEAEEAARLLERHSRQSSPDGTASRREVRSNFWPFQTGRSF</sequence>
<reference evidence="2" key="1">
    <citation type="submission" date="2023-08" db="EMBL/GenBank/DDBJ databases">
        <authorList>
            <person name="Chen Y."/>
            <person name="Shah S."/>
            <person name="Dougan E. K."/>
            <person name="Thang M."/>
            <person name="Chan C."/>
        </authorList>
    </citation>
    <scope>NUCLEOTIDE SEQUENCE</scope>
</reference>
<evidence type="ECO:0000313" key="3">
    <source>
        <dbReference type="Proteomes" id="UP001178507"/>
    </source>
</evidence>
<evidence type="ECO:0000256" key="1">
    <source>
        <dbReference type="SAM" id="MobiDB-lite"/>
    </source>
</evidence>
<accession>A0AA36MMQ7</accession>
<dbReference type="AlphaFoldDB" id="A0AA36MMQ7"/>
<dbReference type="EMBL" id="CAUJNA010000182">
    <property type="protein sequence ID" value="CAJ1373258.1"/>
    <property type="molecule type" value="Genomic_DNA"/>
</dbReference>
<feature type="region of interest" description="Disordered" evidence="1">
    <location>
        <begin position="116"/>
        <end position="135"/>
    </location>
</feature>
<organism evidence="2 3">
    <name type="scientific">Effrenium voratum</name>
    <dbReference type="NCBI Taxonomy" id="2562239"/>
    <lineage>
        <taxon>Eukaryota</taxon>
        <taxon>Sar</taxon>
        <taxon>Alveolata</taxon>
        <taxon>Dinophyceae</taxon>
        <taxon>Suessiales</taxon>
        <taxon>Symbiodiniaceae</taxon>
        <taxon>Effrenium</taxon>
    </lineage>
</organism>
<proteinExistence type="predicted"/>